<dbReference type="PANTHER" id="PTHR47331">
    <property type="entry name" value="PHD-TYPE DOMAIN-CONTAINING PROTEIN"/>
    <property type="match status" value="1"/>
</dbReference>
<dbReference type="SUPFAM" id="SSF56672">
    <property type="entry name" value="DNA/RNA polymerases"/>
    <property type="match status" value="1"/>
</dbReference>
<dbReference type="AlphaFoldDB" id="A0A7R8UTU9"/>
<reference evidence="1 2" key="1">
    <citation type="submission" date="2020-11" db="EMBL/GenBank/DDBJ databases">
        <authorList>
            <person name="Wallbank WR R."/>
            <person name="Pardo Diaz C."/>
            <person name="Kozak K."/>
            <person name="Martin S."/>
            <person name="Jiggins C."/>
            <person name="Moest M."/>
            <person name="Warren A I."/>
            <person name="Generalovic N T."/>
            <person name="Byers J.R.P. K."/>
            <person name="Montejo-Kovacevich G."/>
            <person name="Yen C E."/>
        </authorList>
    </citation>
    <scope>NUCLEOTIDE SEQUENCE [LARGE SCALE GENOMIC DNA]</scope>
</reference>
<dbReference type="InterPro" id="IPR043502">
    <property type="entry name" value="DNA/RNA_pol_sf"/>
</dbReference>
<dbReference type="Proteomes" id="UP000594454">
    <property type="component" value="Chromosome 3"/>
</dbReference>
<dbReference type="GO" id="GO:0071897">
    <property type="term" value="P:DNA biosynthetic process"/>
    <property type="evidence" value="ECO:0007669"/>
    <property type="project" value="UniProtKB-ARBA"/>
</dbReference>
<dbReference type="InParanoid" id="A0A7R8UTU9"/>
<keyword evidence="2" id="KW-1185">Reference proteome</keyword>
<evidence type="ECO:0000313" key="2">
    <source>
        <dbReference type="Proteomes" id="UP000594454"/>
    </source>
</evidence>
<accession>A0A7R8UTU9</accession>
<dbReference type="OrthoDB" id="8065733at2759"/>
<evidence type="ECO:0000313" key="1">
    <source>
        <dbReference type="EMBL" id="CAD7086443.1"/>
    </source>
</evidence>
<sequence length="361" mass="40816">MVSIEQLDADIRNLWEQEELPQERILTQEEANCERQFIRTTKRDPTSGRHIVRLPIKPDMNPSIMLHPSLKDAIIRLRQTETKLERNPELKAQYNAFLKEYLELGGISGRGVDSRDCDLLRIVWRPEPQGPIRHYRLNTVTYGTASAPFQATRTLQQVAEDKQFTSPSASESIKKDFNIDGLLTGSSTIESAAKLQNDIVTVLKKAGFSIRKWFTNYEEVLKHVNTADRETSDVVDINLENTVKTLGLQWIPRDGIFTFKVKLPYISANEPVTKRIITSNAARLFDPLDTMKGGDANPMDVDEFNGMSKPKSSSDEQAKGEIIVVPLAGRGGHLQYRVIETKHGKVANYPMEKGRPGKEQE</sequence>
<organism evidence="1 2">
    <name type="scientific">Hermetia illucens</name>
    <name type="common">Black soldier fly</name>
    <dbReference type="NCBI Taxonomy" id="343691"/>
    <lineage>
        <taxon>Eukaryota</taxon>
        <taxon>Metazoa</taxon>
        <taxon>Ecdysozoa</taxon>
        <taxon>Arthropoda</taxon>
        <taxon>Hexapoda</taxon>
        <taxon>Insecta</taxon>
        <taxon>Pterygota</taxon>
        <taxon>Neoptera</taxon>
        <taxon>Endopterygota</taxon>
        <taxon>Diptera</taxon>
        <taxon>Brachycera</taxon>
        <taxon>Stratiomyomorpha</taxon>
        <taxon>Stratiomyidae</taxon>
        <taxon>Hermetiinae</taxon>
        <taxon>Hermetia</taxon>
    </lineage>
</organism>
<dbReference type="EMBL" id="LR899011">
    <property type="protein sequence ID" value="CAD7086443.1"/>
    <property type="molecule type" value="Genomic_DNA"/>
</dbReference>
<gene>
    <name evidence="1" type="ORF">HERILL_LOCUS9215</name>
</gene>
<name>A0A7R8UTU9_HERIL</name>
<protein>
    <submittedName>
        <fullName evidence="1">Uncharacterized protein</fullName>
    </submittedName>
</protein>
<proteinExistence type="predicted"/>